<organism evidence="1 2">
    <name type="scientific">Candida parapsilosis</name>
    <name type="common">Yeast</name>
    <dbReference type="NCBI Taxonomy" id="5480"/>
    <lineage>
        <taxon>Eukaryota</taxon>
        <taxon>Fungi</taxon>
        <taxon>Dikarya</taxon>
        <taxon>Ascomycota</taxon>
        <taxon>Saccharomycotina</taxon>
        <taxon>Pichiomycetes</taxon>
        <taxon>Debaryomycetaceae</taxon>
        <taxon>Candida/Lodderomyces clade</taxon>
        <taxon>Candida</taxon>
    </lineage>
</organism>
<dbReference type="InterPro" id="IPR021848">
    <property type="entry name" value="HODM_asu-like"/>
</dbReference>
<name>A0A8X7NSX0_CANPA</name>
<dbReference type="EMBL" id="JABWAB010000001">
    <property type="protein sequence ID" value="KAF6059064.1"/>
    <property type="molecule type" value="Genomic_DNA"/>
</dbReference>
<proteinExistence type="predicted"/>
<dbReference type="AlphaFoldDB" id="A0A8X7NSX0"/>
<dbReference type="OrthoDB" id="5043642at2759"/>
<dbReference type="Pfam" id="PF11927">
    <property type="entry name" value="HODM_asu-like"/>
    <property type="match status" value="1"/>
</dbReference>
<gene>
    <name evidence="1" type="ORF">FOB60_000646</name>
</gene>
<sequence>MRHNCSIQTHEDYFILNSHARKEEEMTKLSVNDIDFVKGCFLRCECQVLTRLPMSLFEALIRRHKMCGVLLEKEVMR</sequence>
<reference evidence="1" key="1">
    <citation type="submission" date="2020-03" db="EMBL/GenBank/DDBJ databases">
        <title>FDA dAtabase for Regulatory Grade micrObial Sequences (FDA-ARGOS): Supporting development and validation of Infectious Disease Dx tests.</title>
        <authorList>
            <person name="Campos J."/>
            <person name="Goldberg B."/>
            <person name="Tallon L."/>
            <person name="Sadzewicz L."/>
            <person name="Vavikolanu K."/>
            <person name="Mehta A."/>
            <person name="Aluvathingal J."/>
            <person name="Nadendla S."/>
            <person name="Nandy P."/>
            <person name="Geyer C."/>
            <person name="Yan Y."/>
            <person name="Sichtig H."/>
        </authorList>
    </citation>
    <scope>NUCLEOTIDE SEQUENCE [LARGE SCALE GENOMIC DNA]</scope>
    <source>
        <strain evidence="1">FDAARGOS_652</strain>
    </source>
</reference>
<accession>A0A8X7NSX0</accession>
<protein>
    <submittedName>
        <fullName evidence="1">Uncharacterized protein</fullName>
    </submittedName>
</protein>
<dbReference type="Proteomes" id="UP000590412">
    <property type="component" value="Unassembled WGS sequence"/>
</dbReference>
<evidence type="ECO:0000313" key="2">
    <source>
        <dbReference type="Proteomes" id="UP000590412"/>
    </source>
</evidence>
<evidence type="ECO:0000313" key="1">
    <source>
        <dbReference type="EMBL" id="KAF6059064.1"/>
    </source>
</evidence>
<comment type="caution">
    <text evidence="1">The sequence shown here is derived from an EMBL/GenBank/DDBJ whole genome shotgun (WGS) entry which is preliminary data.</text>
</comment>